<keyword evidence="2" id="KW-1185">Reference proteome</keyword>
<name>E9HI36_DAPPU</name>
<gene>
    <name evidence="1" type="ORF">DAPPUDRAFT_114423</name>
</gene>
<accession>E9HI36</accession>
<dbReference type="EMBL" id="GL732652">
    <property type="protein sequence ID" value="EFX68608.1"/>
    <property type="molecule type" value="Genomic_DNA"/>
</dbReference>
<sequence length="253" mass="28890">MFAHFVDLPLLLGGSHRVGGGLFGRQGRPFRVAGSLLEADREIEPRRKILQIQLDCLDDLNRLNRQQFDNNSDELWAIKAGAILKAFETQVVKVTKVEGYDGKEVDEAERQCWSVRGGQRIATLFHHRHHHHHRTKRTIVTNPTFRQKVLEKKEKLSSHSLSCSVEFARVDPRRFSDLFGFLGDTKCILFSTLNQSISQKVGDLIIRLMARQTDRRDDVIVTRLTRLKVVSDILIENREGVDETGQVVVATDL</sequence>
<dbReference type="Proteomes" id="UP000000305">
    <property type="component" value="Unassembled WGS sequence"/>
</dbReference>
<dbReference type="KEGG" id="dpx:DAPPUDRAFT_114423"/>
<reference evidence="1 2" key="1">
    <citation type="journal article" date="2011" name="Science">
        <title>The ecoresponsive genome of Daphnia pulex.</title>
        <authorList>
            <person name="Colbourne J.K."/>
            <person name="Pfrender M.E."/>
            <person name="Gilbert D."/>
            <person name="Thomas W.K."/>
            <person name="Tucker A."/>
            <person name="Oakley T.H."/>
            <person name="Tokishita S."/>
            <person name="Aerts A."/>
            <person name="Arnold G.J."/>
            <person name="Basu M.K."/>
            <person name="Bauer D.J."/>
            <person name="Caceres C.E."/>
            <person name="Carmel L."/>
            <person name="Casola C."/>
            <person name="Choi J.H."/>
            <person name="Detter J.C."/>
            <person name="Dong Q."/>
            <person name="Dusheyko S."/>
            <person name="Eads B.D."/>
            <person name="Frohlich T."/>
            <person name="Geiler-Samerotte K.A."/>
            <person name="Gerlach D."/>
            <person name="Hatcher P."/>
            <person name="Jogdeo S."/>
            <person name="Krijgsveld J."/>
            <person name="Kriventseva E.V."/>
            <person name="Kultz D."/>
            <person name="Laforsch C."/>
            <person name="Lindquist E."/>
            <person name="Lopez J."/>
            <person name="Manak J.R."/>
            <person name="Muller J."/>
            <person name="Pangilinan J."/>
            <person name="Patwardhan R.P."/>
            <person name="Pitluck S."/>
            <person name="Pritham E.J."/>
            <person name="Rechtsteiner A."/>
            <person name="Rho M."/>
            <person name="Rogozin I.B."/>
            <person name="Sakarya O."/>
            <person name="Salamov A."/>
            <person name="Schaack S."/>
            <person name="Shapiro H."/>
            <person name="Shiga Y."/>
            <person name="Skalitzky C."/>
            <person name="Smith Z."/>
            <person name="Souvorov A."/>
            <person name="Sung W."/>
            <person name="Tang Z."/>
            <person name="Tsuchiya D."/>
            <person name="Tu H."/>
            <person name="Vos H."/>
            <person name="Wang M."/>
            <person name="Wolf Y.I."/>
            <person name="Yamagata H."/>
            <person name="Yamada T."/>
            <person name="Ye Y."/>
            <person name="Shaw J.R."/>
            <person name="Andrews J."/>
            <person name="Crease T.J."/>
            <person name="Tang H."/>
            <person name="Lucas S.M."/>
            <person name="Robertson H.M."/>
            <person name="Bork P."/>
            <person name="Koonin E.V."/>
            <person name="Zdobnov E.M."/>
            <person name="Grigoriev I.V."/>
            <person name="Lynch M."/>
            <person name="Boore J.L."/>
        </authorList>
    </citation>
    <scope>NUCLEOTIDE SEQUENCE [LARGE SCALE GENOMIC DNA]</scope>
</reference>
<evidence type="ECO:0000313" key="1">
    <source>
        <dbReference type="EMBL" id="EFX68608.1"/>
    </source>
</evidence>
<proteinExistence type="predicted"/>
<dbReference type="InParanoid" id="E9HI36"/>
<evidence type="ECO:0000313" key="2">
    <source>
        <dbReference type="Proteomes" id="UP000000305"/>
    </source>
</evidence>
<protein>
    <submittedName>
        <fullName evidence="1">Uncharacterized protein</fullName>
    </submittedName>
</protein>
<organism evidence="1 2">
    <name type="scientific">Daphnia pulex</name>
    <name type="common">Water flea</name>
    <dbReference type="NCBI Taxonomy" id="6669"/>
    <lineage>
        <taxon>Eukaryota</taxon>
        <taxon>Metazoa</taxon>
        <taxon>Ecdysozoa</taxon>
        <taxon>Arthropoda</taxon>
        <taxon>Crustacea</taxon>
        <taxon>Branchiopoda</taxon>
        <taxon>Diplostraca</taxon>
        <taxon>Cladocera</taxon>
        <taxon>Anomopoda</taxon>
        <taxon>Daphniidae</taxon>
        <taxon>Daphnia</taxon>
    </lineage>
</organism>
<dbReference type="OrthoDB" id="297496at2759"/>
<dbReference type="AlphaFoldDB" id="E9HI36"/>
<dbReference type="HOGENOM" id="CLU_1099440_0_0_1"/>